<reference evidence="2" key="1">
    <citation type="submission" date="2021-11" db="EMBL/GenBank/DDBJ databases">
        <authorList>
            <person name="Herlambang A."/>
            <person name="Guo Y."/>
            <person name="Takashima Y."/>
            <person name="Nishizawa T."/>
        </authorList>
    </citation>
    <scope>NUCLEOTIDE SEQUENCE</scope>
    <source>
        <strain evidence="2">E1425</strain>
    </source>
</reference>
<accession>A0A9P3H7Z8</accession>
<dbReference type="InterPro" id="IPR052828">
    <property type="entry name" value="NELF-A_domain"/>
</dbReference>
<dbReference type="PANTHER" id="PTHR13328">
    <property type="entry name" value="NEGATIVE ELONGATION FACTOR A NELF-A"/>
    <property type="match status" value="1"/>
</dbReference>
<dbReference type="OrthoDB" id="774557at2759"/>
<dbReference type="Proteomes" id="UP000827284">
    <property type="component" value="Unassembled WGS sequence"/>
</dbReference>
<feature type="region of interest" description="Disordered" evidence="1">
    <location>
        <begin position="28"/>
        <end position="51"/>
    </location>
</feature>
<comment type="caution">
    <text evidence="2">The sequence shown here is derived from an EMBL/GenBank/DDBJ whole genome shotgun (WGS) entry which is preliminary data.</text>
</comment>
<dbReference type="PANTHER" id="PTHR13328:SF4">
    <property type="entry name" value="NEGATIVE ELONGATION FACTOR A"/>
    <property type="match status" value="1"/>
</dbReference>
<feature type="region of interest" description="Disordered" evidence="1">
    <location>
        <begin position="80"/>
        <end position="123"/>
    </location>
</feature>
<keyword evidence="3" id="KW-1185">Reference proteome</keyword>
<feature type="region of interest" description="Disordered" evidence="1">
    <location>
        <begin position="448"/>
        <end position="467"/>
    </location>
</feature>
<proteinExistence type="predicted"/>
<feature type="compositionally biased region" description="Polar residues" evidence="1">
    <location>
        <begin position="42"/>
        <end position="51"/>
    </location>
</feature>
<dbReference type="InterPro" id="IPR029005">
    <property type="entry name" value="LIM-bd/SEUSS"/>
</dbReference>
<feature type="region of interest" description="Disordered" evidence="1">
    <location>
        <begin position="824"/>
        <end position="858"/>
    </location>
</feature>
<feature type="region of interest" description="Disordered" evidence="1">
    <location>
        <begin position="156"/>
        <end position="176"/>
    </location>
</feature>
<protein>
    <submittedName>
        <fullName evidence="2">Uncharacterized protein</fullName>
    </submittedName>
</protein>
<dbReference type="AlphaFoldDB" id="A0A9P3H7Z8"/>
<feature type="compositionally biased region" description="Polar residues" evidence="1">
    <location>
        <begin position="832"/>
        <end position="841"/>
    </location>
</feature>
<sequence length="858" mass="92348">MFGMNGNATHLHPGMPTLDASRAFPLLESSTGTQGGVPPLRSPTQIRSSAPATTVGMSNAQLNPIQQIQSHPYQLQQLQMQAQLPQQRQNPQQPPPQQGQQVPQQQMLAAAMQGPNPSPVQGFTYQLPPNHALSIQLQQQRQLQIQQQQQQLQHQHQQLSLPVHQHQHHLQQVQHQQHQVQLQLHQQQQQHLIHQQQLQLQQQQQQQQLIQQHIPQPQLIRQQSWQATAPLLPSNNTLHAERDSRALLKLFEFGQYLNCQEVNQPLEVWQLFVNRFYSSEGRQKLSLVNPWTKEMKIFEISAPSLAKCYHTNSQSGVKNTKMALDTTVEQTSKNPLTLECAKTTFISDYINGTKVMTTGIIKVVFSPDYKFNDMEFAAVDFVEYIPRPAIDTQGSAVLESKVEMKKKNSAKRTSQPKPAQPIPESVVNEFGVTSKAMKAFETADVKSAVDETDPVNSSGGGDNTAFPQTKDAIALQSHTNSAIGVAQSAQNPTINHAGSFLTDGDSVQPNTTLDSTKRRFSGGVSQGALAMSFSTPNRSPVLESNAIVNGAAPASYTVSGHAPNVHQIQTIAQHQTASVIGSPLLSPSTKPPVAISTSAISGTTVKGPKRARNSSIASTAASGQTKTPVVGNASSLGGARNRKGTSKKESSSKRKGSMIEEPSVSVSAPDPALTRQSGPRDSAESLVATEGTASFARNSVSNAVSSPVSIPSPVTSIMGIVNPANSSLGDLDSLSKPSAHLGTANDGLDFDPVTPNYYAGLKSRQPFIGNMSSVSDTYGQVAGGSSGLAEQIDDSESWAGSLEFMGDSKTLDMMGEFIFEGEFDGQDVESLSGPSTSTASDGMSIPPTATALSDVKMD</sequence>
<name>A0A9P3H7Z8_9FUNG</name>
<evidence type="ECO:0000313" key="2">
    <source>
        <dbReference type="EMBL" id="GJJ71811.1"/>
    </source>
</evidence>
<evidence type="ECO:0000256" key="1">
    <source>
        <dbReference type="SAM" id="MobiDB-lite"/>
    </source>
</evidence>
<evidence type="ECO:0000313" key="3">
    <source>
        <dbReference type="Proteomes" id="UP000827284"/>
    </source>
</evidence>
<feature type="compositionally biased region" description="Polar residues" evidence="1">
    <location>
        <begin position="613"/>
        <end position="635"/>
    </location>
</feature>
<feature type="compositionally biased region" description="Low complexity" evidence="1">
    <location>
        <begin position="80"/>
        <end position="91"/>
    </location>
</feature>
<feature type="region of interest" description="Disordered" evidence="1">
    <location>
        <begin position="599"/>
        <end position="688"/>
    </location>
</feature>
<feature type="compositionally biased region" description="Polar residues" evidence="1">
    <location>
        <begin position="505"/>
        <end position="514"/>
    </location>
</feature>
<dbReference type="Pfam" id="PF01803">
    <property type="entry name" value="LIM_bind"/>
    <property type="match status" value="1"/>
</dbReference>
<gene>
    <name evidence="2" type="ORF">EMPS_04168</name>
</gene>
<reference evidence="2" key="2">
    <citation type="journal article" date="2022" name="Microbiol. Resour. Announc.">
        <title>Whole-Genome Sequence of Entomortierella parvispora E1425, a Mucoromycotan Fungus Associated with Burkholderiaceae-Related Endosymbiotic Bacteria.</title>
        <authorList>
            <person name="Herlambang A."/>
            <person name="Guo Y."/>
            <person name="Takashima Y."/>
            <person name="Narisawa K."/>
            <person name="Ohta H."/>
            <person name="Nishizawa T."/>
        </authorList>
    </citation>
    <scope>NUCLEOTIDE SEQUENCE</scope>
    <source>
        <strain evidence="2">E1425</strain>
    </source>
</reference>
<feature type="region of interest" description="Disordered" evidence="1">
    <location>
        <begin position="494"/>
        <end position="519"/>
    </location>
</feature>
<dbReference type="EMBL" id="BQFW01000006">
    <property type="protein sequence ID" value="GJJ71811.1"/>
    <property type="molecule type" value="Genomic_DNA"/>
</dbReference>
<organism evidence="2 3">
    <name type="scientific">Entomortierella parvispora</name>
    <dbReference type="NCBI Taxonomy" id="205924"/>
    <lineage>
        <taxon>Eukaryota</taxon>
        <taxon>Fungi</taxon>
        <taxon>Fungi incertae sedis</taxon>
        <taxon>Mucoromycota</taxon>
        <taxon>Mortierellomycotina</taxon>
        <taxon>Mortierellomycetes</taxon>
        <taxon>Mortierellales</taxon>
        <taxon>Mortierellaceae</taxon>
        <taxon>Entomortierella</taxon>
    </lineage>
</organism>